<dbReference type="Gene3D" id="3.30.710.10">
    <property type="entry name" value="Potassium Channel Kv1.1, Chain A"/>
    <property type="match status" value="1"/>
</dbReference>
<evidence type="ECO:0008006" key="7">
    <source>
        <dbReference type="Google" id="ProtNLM"/>
    </source>
</evidence>
<dbReference type="InterPro" id="IPR011333">
    <property type="entry name" value="SKP1/BTB/POZ_sf"/>
</dbReference>
<feature type="repeat" description="TPR" evidence="2">
    <location>
        <begin position="762"/>
        <end position="795"/>
    </location>
</feature>
<comment type="pathway">
    <text evidence="1">Protein modification; protein ubiquitination.</text>
</comment>
<keyword evidence="2" id="KW-0802">TPR repeat</keyword>
<evidence type="ECO:0000313" key="5">
    <source>
        <dbReference type="EMBL" id="KAJ8533207.1"/>
    </source>
</evidence>
<proteinExistence type="predicted"/>
<dbReference type="SMART" id="SM00028">
    <property type="entry name" value="TPR"/>
    <property type="match status" value="4"/>
</dbReference>
<organism evidence="5 6">
    <name type="scientific">Anisodus acutangulus</name>
    <dbReference type="NCBI Taxonomy" id="402998"/>
    <lineage>
        <taxon>Eukaryota</taxon>
        <taxon>Viridiplantae</taxon>
        <taxon>Streptophyta</taxon>
        <taxon>Embryophyta</taxon>
        <taxon>Tracheophyta</taxon>
        <taxon>Spermatophyta</taxon>
        <taxon>Magnoliopsida</taxon>
        <taxon>eudicotyledons</taxon>
        <taxon>Gunneridae</taxon>
        <taxon>Pentapetalae</taxon>
        <taxon>asterids</taxon>
        <taxon>lamiids</taxon>
        <taxon>Solanales</taxon>
        <taxon>Solanaceae</taxon>
        <taxon>Solanoideae</taxon>
        <taxon>Hyoscyameae</taxon>
        <taxon>Anisodus</taxon>
    </lineage>
</organism>
<feature type="compositionally biased region" description="Basic and acidic residues" evidence="4">
    <location>
        <begin position="1070"/>
        <end position="1080"/>
    </location>
</feature>
<evidence type="ECO:0000256" key="1">
    <source>
        <dbReference type="ARBA" id="ARBA00004906"/>
    </source>
</evidence>
<dbReference type="PANTHER" id="PTHR44203">
    <property type="entry name" value="ETO1-RELATED"/>
    <property type="match status" value="1"/>
</dbReference>
<name>A0A9Q1LEL8_9SOLA</name>
<dbReference type="Proteomes" id="UP001152561">
    <property type="component" value="Unassembled WGS sequence"/>
</dbReference>
<evidence type="ECO:0000256" key="4">
    <source>
        <dbReference type="SAM" id="MobiDB-lite"/>
    </source>
</evidence>
<dbReference type="InterPro" id="IPR019734">
    <property type="entry name" value="TPR_rpt"/>
</dbReference>
<comment type="caution">
    <text evidence="5">The sequence shown here is derived from an EMBL/GenBank/DDBJ whole genome shotgun (WGS) entry which is preliminary data.</text>
</comment>
<dbReference type="PANTHER" id="PTHR44203:SF3">
    <property type="entry name" value="ETO1-LIKE PROTEIN 2"/>
    <property type="match status" value="1"/>
</dbReference>
<accession>A0A9Q1LEL8</accession>
<evidence type="ECO:0000256" key="3">
    <source>
        <dbReference type="SAM" id="Coils"/>
    </source>
</evidence>
<dbReference type="PROSITE" id="PS50005">
    <property type="entry name" value="TPR"/>
    <property type="match status" value="2"/>
</dbReference>
<dbReference type="InterPro" id="IPR011990">
    <property type="entry name" value="TPR-like_helical_dom_sf"/>
</dbReference>
<feature type="repeat" description="TPR" evidence="2">
    <location>
        <begin position="433"/>
        <end position="466"/>
    </location>
</feature>
<dbReference type="InterPro" id="IPR044631">
    <property type="entry name" value="ETO1-like"/>
</dbReference>
<protein>
    <recommendedName>
        <fullName evidence="7">Ethylene-overproduction protein 1</fullName>
    </recommendedName>
</protein>
<feature type="region of interest" description="Disordered" evidence="4">
    <location>
        <begin position="1063"/>
        <end position="1120"/>
    </location>
</feature>
<sequence>MYTESEGKQEACEERKSRFVSLIRQLSHTMRGFKLKDRCKTTQVHAYNPSETSTSSKLGHYPTINSILAESAVSLSTADSFLPYGLPRTHLFEPPVELCLKSVDFVDSLTELYRKVQMTQDFDKSLVYLEQYALLYSLGDPKLLRRCLQLSRQHAVDVHSKVVLSAWLRFERREDELVGSSALDCIGRVVECPKSALVHGYDPNSAFDHCQCHEISNFDGNNTFLSSEKGAGIVCFYIGNEEVNCIRGKIAALSGPLKSMLYGDFIESDRERIDFTHIGISVDGMRAVDFFSRTRRLDSYPPNILLELLSFANRFCCEEMKSASDCYLASLVSDIDEALLLIGYALEERAHLLVASCLQLMLRELPGYLYNPKVINTFCSSEAREKLATVGQASFLLYYFLSQVAIEDNMMSKVTVMLLERLKECASERWQKALALHQLGCVFLERNDYKEAQHSFEMAIEAGHVYSVVGVARTKFKQGQRFLAFEIINGIILMYKPTGWMYQERSLYSLGKQKILDVNDATRLDPTLSFPYKYRAIVMVEESQIEAAIVEINRIVGFKVSPDCLELRAWCSIALEDYQSAIRDIRALLTLEPNYMMFHGKMRADHLVELLSLHVQPWSPADCWMQLYDRWSSVDDIGSLAVIHQMLINDPGRSILRFRQSLLLLRLNCQKAAMRSLRLARNHSTSSDEMLVYEGWILYDTGHREVALAKAEESISLQRSFEAFFLKAYALADATLDSESSAYVIQLLEEALKCPSDGLRKGQALNNLGSIYVDCNKLDLAADCYVSALEIKHTRAHQGLARVYHLKNDRKAAYEEMTKLIDKAQNKASAYEKRSEYCDRDMANSDLSMATVLDPLRTYPYRYRAAVFMDDQRETEAVEELTRAISFKPDLQMLNLRAAFHESMTDFSRALQDSEAALCLDPNHKDTLDLYSRTHQISSSAHQRGDDLGLAPSGPIAVISFNLETISATAGLCFESGRAQVFTNANNLSNSSSLEWKPTCCHLKQYQSKPAYIAFWFMSKSSTLAGPIFAATTTFRLGAAESTREGEGYHFLGTTGGSAGACGAGVGGDTGDRKDGMGDRDSDEEDMDAEGGIDIEDMGVPKGKIPAERKDSDGDGRDGE</sequence>
<feature type="coiled-coil region" evidence="3">
    <location>
        <begin position="807"/>
        <end position="834"/>
    </location>
</feature>
<dbReference type="OrthoDB" id="9997739at2759"/>
<dbReference type="GO" id="GO:0010105">
    <property type="term" value="P:negative regulation of ethylene-activated signaling pathway"/>
    <property type="evidence" value="ECO:0007669"/>
    <property type="project" value="InterPro"/>
</dbReference>
<evidence type="ECO:0000313" key="6">
    <source>
        <dbReference type="Proteomes" id="UP001152561"/>
    </source>
</evidence>
<dbReference type="Pfam" id="PF13176">
    <property type="entry name" value="TPR_7"/>
    <property type="match status" value="1"/>
</dbReference>
<reference evidence="6" key="1">
    <citation type="journal article" date="2023" name="Proc. Natl. Acad. Sci. U.S.A.">
        <title>Genomic and structural basis for evolution of tropane alkaloid biosynthesis.</title>
        <authorList>
            <person name="Wanga Y.-J."/>
            <person name="Taina T."/>
            <person name="Yua J.-Y."/>
            <person name="Lia J."/>
            <person name="Xua B."/>
            <person name="Chenc J."/>
            <person name="D'Auriad J.C."/>
            <person name="Huanga J.-P."/>
            <person name="Huanga S.-X."/>
        </authorList>
    </citation>
    <scope>NUCLEOTIDE SEQUENCE [LARGE SCALE GENOMIC DNA]</scope>
    <source>
        <strain evidence="6">cv. KIB-2019</strain>
    </source>
</reference>
<dbReference type="Gene3D" id="1.25.40.10">
    <property type="entry name" value="Tetratricopeptide repeat domain"/>
    <property type="match status" value="3"/>
</dbReference>
<feature type="compositionally biased region" description="Basic and acidic residues" evidence="4">
    <location>
        <begin position="1105"/>
        <end position="1120"/>
    </location>
</feature>
<dbReference type="EMBL" id="JAJAGQ010000020">
    <property type="protein sequence ID" value="KAJ8533207.1"/>
    <property type="molecule type" value="Genomic_DNA"/>
</dbReference>
<gene>
    <name evidence="5" type="ORF">K7X08_016096</name>
</gene>
<evidence type="ECO:0000256" key="2">
    <source>
        <dbReference type="PROSITE-ProRule" id="PRU00339"/>
    </source>
</evidence>
<keyword evidence="6" id="KW-1185">Reference proteome</keyword>
<keyword evidence="3" id="KW-0175">Coiled coil</keyword>
<dbReference type="SUPFAM" id="SSF48452">
    <property type="entry name" value="TPR-like"/>
    <property type="match status" value="3"/>
</dbReference>
<dbReference type="AlphaFoldDB" id="A0A9Q1LEL8"/>
<feature type="compositionally biased region" description="Acidic residues" evidence="4">
    <location>
        <begin position="1081"/>
        <end position="1097"/>
    </location>
</feature>